<feature type="region of interest" description="Disordered" evidence="6">
    <location>
        <begin position="214"/>
        <end position="241"/>
    </location>
</feature>
<dbReference type="EMBL" id="MU003695">
    <property type="protein sequence ID" value="KAF2814098.1"/>
    <property type="molecule type" value="Genomic_DNA"/>
</dbReference>
<feature type="compositionally biased region" description="Basic and acidic residues" evidence="6">
    <location>
        <begin position="349"/>
        <end position="396"/>
    </location>
</feature>
<evidence type="ECO:0000256" key="7">
    <source>
        <dbReference type="SAM" id="Phobius"/>
    </source>
</evidence>
<protein>
    <submittedName>
        <fullName evidence="9 11">Kinase-like protein</fullName>
    </submittedName>
</protein>
<sequence length="1041" mass="116720">MPSSARSQGGSNHDIGNVNDNRKDSYHAAGMLVGSSGYGSLEPTPNPTIIVNPRGWGVALSSEAPSSTSIVWAATATCNSSEDQTPCGDLCCSIGYYCLETGQCTLRPTIVAPIAGTPISHAVQISTSLARSNSLLSSISLSTTPIPHSTASALSPSHAIPSNGTTVAGKHTTGLSRGAIVVIVIGVIATSLLLGYIYAAIRIAHEMFMLKRSPNTKAAPTNPRRQRRPAQTSGKRWSSPSSYFPWRSLSFSSGRRTAFRTEQWIEQIVPDPPPVLPPLFESTTLRPDRQDYVVNAEYDSPPSPPPRVQMKLPPLDRDLREYRMERAAQPFKPLPFRRYNPELWIEREPEPEVERPSPPLRETHDSRIGRETRRSSGRRRLPELRNIRRSFSDQPERQLWNPSEKENIFINGSRYIPGDRHAPVYETPESPQRERQAPDLPKDHGIIFQKIPSNPPPPARSEVPRHYERKEAKRRSRSFEVSTTSNLNNTYQPDNNDHEAFNPPQTTYQREAIMFQYVKSRAGDGQHKTLGQPQNDNNQPRRNEIPRPRSVPDRTKSRESYSSLNTSAQALRATRPSPNSTIPNSSRRSNATTAIPLEDSRLGPLSPLSSHRLPTQNQSVNYEYERRETTRRRREVARRTRQSLAAVGAVGLAAVPVSHARRRRRKSSPEKPTSRALVLQTRRLSSLPSTPIEPPILESLDLIRRECHWNIDHTSYSSAIEVPLDTVKTLGHGSMGVVDEVRARPPGQTFIRKRVRILKHNARRDRAIIQAEIRTLRRLAHPHMVKLFGSYEEAPSTGPDSYALLMYPVGDGNLKDYLDSLEGHSPDSAVNRRIQNYLHSQRIHHQDIKHENIIYRTTHIFITDFGSARQLELGQITSTSDHARATERYAAPEIVHRLQNSGVSISISKHGSKSDVFSLGCVFLELLGCVFLELLVAESGRSLRDFYAYCVSRNTQIVRHGDSQPTTNNLRDRLVYCNVLAPVNGYFASLEERYRALYDGCVKPMLAVEREARPSAEEVGERLGSLQPWGRQECVCRGGRG</sequence>
<dbReference type="Gene3D" id="1.10.510.10">
    <property type="entry name" value="Transferase(Phosphotransferase) domain 1"/>
    <property type="match status" value="1"/>
</dbReference>
<dbReference type="Gene3D" id="3.30.200.20">
    <property type="entry name" value="Phosphorylase Kinase, domain 1"/>
    <property type="match status" value="1"/>
</dbReference>
<reference evidence="11" key="2">
    <citation type="submission" date="2020-04" db="EMBL/GenBank/DDBJ databases">
        <authorList>
            <consortium name="NCBI Genome Project"/>
        </authorList>
    </citation>
    <scope>NUCLEOTIDE SEQUENCE</scope>
    <source>
        <strain evidence="11">CBS 304.34</strain>
    </source>
</reference>
<dbReference type="OrthoDB" id="4062651at2759"/>
<evidence type="ECO:0000259" key="8">
    <source>
        <dbReference type="PROSITE" id="PS50011"/>
    </source>
</evidence>
<evidence type="ECO:0000256" key="1">
    <source>
        <dbReference type="ARBA" id="ARBA00022679"/>
    </source>
</evidence>
<keyword evidence="4" id="KW-0067">ATP-binding</keyword>
<feature type="compositionally biased region" description="Basic and acidic residues" evidence="6">
    <location>
        <begin position="431"/>
        <end position="445"/>
    </location>
</feature>
<dbReference type="Proteomes" id="UP000504636">
    <property type="component" value="Unplaced"/>
</dbReference>
<evidence type="ECO:0000313" key="10">
    <source>
        <dbReference type="Proteomes" id="UP000504636"/>
    </source>
</evidence>
<dbReference type="SMART" id="SM00220">
    <property type="entry name" value="S_TKc"/>
    <property type="match status" value="1"/>
</dbReference>
<feature type="domain" description="Protein kinase" evidence="8">
    <location>
        <begin position="724"/>
        <end position="1030"/>
    </location>
</feature>
<gene>
    <name evidence="9 11" type="ORF">BDZ99DRAFT_554347</name>
</gene>
<feature type="compositionally biased region" description="Polar residues" evidence="6">
    <location>
        <begin position="1"/>
        <end position="11"/>
    </location>
</feature>
<dbReference type="GO" id="GO:0004672">
    <property type="term" value="F:protein kinase activity"/>
    <property type="evidence" value="ECO:0007669"/>
    <property type="project" value="InterPro"/>
</dbReference>
<dbReference type="GO" id="GO:0005737">
    <property type="term" value="C:cytoplasm"/>
    <property type="evidence" value="ECO:0007669"/>
    <property type="project" value="TreeGrafter"/>
</dbReference>
<feature type="compositionally biased region" description="Polar residues" evidence="6">
    <location>
        <begin position="479"/>
        <end position="494"/>
    </location>
</feature>
<dbReference type="AlphaFoldDB" id="A0A6A6YZZ2"/>
<comment type="similarity">
    <text evidence="5">Belongs to the protein kinase superfamily. Ser/Thr protein kinase family. GCN2 subfamily.</text>
</comment>
<evidence type="ECO:0000256" key="2">
    <source>
        <dbReference type="ARBA" id="ARBA00022741"/>
    </source>
</evidence>
<keyword evidence="2" id="KW-0547">Nucleotide-binding</keyword>
<dbReference type="PROSITE" id="PS50011">
    <property type="entry name" value="PROTEIN_KINASE_DOM"/>
    <property type="match status" value="1"/>
</dbReference>
<feature type="compositionally biased region" description="Polar residues" evidence="6">
    <location>
        <begin position="576"/>
        <end position="593"/>
    </location>
</feature>
<feature type="region of interest" description="Disordered" evidence="6">
    <location>
        <begin position="349"/>
        <end position="503"/>
    </location>
</feature>
<feature type="compositionally biased region" description="Polar residues" evidence="6">
    <location>
        <begin position="560"/>
        <end position="569"/>
    </location>
</feature>
<evidence type="ECO:0000313" key="9">
    <source>
        <dbReference type="EMBL" id="KAF2814098.1"/>
    </source>
</evidence>
<feature type="region of interest" description="Disordered" evidence="6">
    <location>
        <begin position="655"/>
        <end position="675"/>
    </location>
</feature>
<dbReference type="CDD" id="cd00180">
    <property type="entry name" value="PKc"/>
    <property type="match status" value="1"/>
</dbReference>
<keyword evidence="1" id="KW-0808">Transferase</keyword>
<keyword evidence="3 9" id="KW-0418">Kinase</keyword>
<keyword evidence="10" id="KW-1185">Reference proteome</keyword>
<dbReference type="PANTHER" id="PTHR11042:SF190">
    <property type="entry name" value="MITOSIS INHIBITOR PROTEIN KINASE MIK1"/>
    <property type="match status" value="1"/>
</dbReference>
<dbReference type="InterPro" id="IPR008271">
    <property type="entry name" value="Ser/Thr_kinase_AS"/>
</dbReference>
<accession>A0A6A6YZZ2</accession>
<reference evidence="11" key="3">
    <citation type="submission" date="2025-04" db="UniProtKB">
        <authorList>
            <consortium name="RefSeq"/>
        </authorList>
    </citation>
    <scope>IDENTIFICATION</scope>
    <source>
        <strain evidence="11">CBS 304.34</strain>
    </source>
</reference>
<keyword evidence="7" id="KW-0472">Membrane</keyword>
<keyword evidence="7" id="KW-0812">Transmembrane</keyword>
<feature type="compositionally biased region" description="Polar residues" evidence="6">
    <location>
        <begin position="607"/>
        <end position="621"/>
    </location>
</feature>
<proteinExistence type="inferred from homology"/>
<feature type="region of interest" description="Disordered" evidence="6">
    <location>
        <begin position="524"/>
        <end position="636"/>
    </location>
</feature>
<evidence type="ECO:0000256" key="6">
    <source>
        <dbReference type="SAM" id="MobiDB-lite"/>
    </source>
</evidence>
<dbReference type="PROSITE" id="PS00108">
    <property type="entry name" value="PROTEIN_KINASE_ST"/>
    <property type="match status" value="1"/>
</dbReference>
<dbReference type="PANTHER" id="PTHR11042">
    <property type="entry name" value="EUKARYOTIC TRANSLATION INITIATION FACTOR 2-ALPHA KINASE EIF2-ALPHA KINASE -RELATED"/>
    <property type="match status" value="1"/>
</dbReference>
<feature type="compositionally biased region" description="Basic and acidic residues" evidence="6">
    <location>
        <begin position="462"/>
        <end position="471"/>
    </location>
</feature>
<dbReference type="InterPro" id="IPR000719">
    <property type="entry name" value="Prot_kinase_dom"/>
</dbReference>
<organism evidence="9">
    <name type="scientific">Mytilinidion resinicola</name>
    <dbReference type="NCBI Taxonomy" id="574789"/>
    <lineage>
        <taxon>Eukaryota</taxon>
        <taxon>Fungi</taxon>
        <taxon>Dikarya</taxon>
        <taxon>Ascomycota</taxon>
        <taxon>Pezizomycotina</taxon>
        <taxon>Dothideomycetes</taxon>
        <taxon>Pleosporomycetidae</taxon>
        <taxon>Mytilinidiales</taxon>
        <taxon>Mytilinidiaceae</taxon>
        <taxon>Mytilinidion</taxon>
    </lineage>
</organism>
<dbReference type="GO" id="GO:0005634">
    <property type="term" value="C:nucleus"/>
    <property type="evidence" value="ECO:0007669"/>
    <property type="project" value="TreeGrafter"/>
</dbReference>
<evidence type="ECO:0000256" key="5">
    <source>
        <dbReference type="ARBA" id="ARBA00037982"/>
    </source>
</evidence>
<dbReference type="Pfam" id="PF00069">
    <property type="entry name" value="Pkinase"/>
    <property type="match status" value="1"/>
</dbReference>
<feature type="compositionally biased region" description="Basic and acidic residues" evidence="6">
    <location>
        <begin position="539"/>
        <end position="559"/>
    </location>
</feature>
<evidence type="ECO:0000256" key="3">
    <source>
        <dbReference type="ARBA" id="ARBA00022777"/>
    </source>
</evidence>
<dbReference type="InterPro" id="IPR050339">
    <property type="entry name" value="CC_SR_Kinase"/>
</dbReference>
<evidence type="ECO:0000313" key="11">
    <source>
        <dbReference type="RefSeq" id="XP_033581062.1"/>
    </source>
</evidence>
<dbReference type="GO" id="GO:0005524">
    <property type="term" value="F:ATP binding"/>
    <property type="evidence" value="ECO:0007669"/>
    <property type="project" value="UniProtKB-KW"/>
</dbReference>
<reference evidence="9 11" key="1">
    <citation type="journal article" date="2020" name="Stud. Mycol.">
        <title>101 Dothideomycetes genomes: a test case for predicting lifestyles and emergence of pathogens.</title>
        <authorList>
            <person name="Haridas S."/>
            <person name="Albert R."/>
            <person name="Binder M."/>
            <person name="Bloem J."/>
            <person name="Labutti K."/>
            <person name="Salamov A."/>
            <person name="Andreopoulos B."/>
            <person name="Baker S."/>
            <person name="Barry K."/>
            <person name="Bills G."/>
            <person name="Bluhm B."/>
            <person name="Cannon C."/>
            <person name="Castanera R."/>
            <person name="Culley D."/>
            <person name="Daum C."/>
            <person name="Ezra D."/>
            <person name="Gonzalez J."/>
            <person name="Henrissat B."/>
            <person name="Kuo A."/>
            <person name="Liang C."/>
            <person name="Lipzen A."/>
            <person name="Lutzoni F."/>
            <person name="Magnuson J."/>
            <person name="Mondo S."/>
            <person name="Nolan M."/>
            <person name="Ohm R."/>
            <person name="Pangilinan J."/>
            <person name="Park H.-J."/>
            <person name="Ramirez L."/>
            <person name="Alfaro M."/>
            <person name="Sun H."/>
            <person name="Tritt A."/>
            <person name="Yoshinaga Y."/>
            <person name="Zwiers L.-H."/>
            <person name="Turgeon B."/>
            <person name="Goodwin S."/>
            <person name="Spatafora J."/>
            <person name="Crous P."/>
            <person name="Grigoriev I."/>
        </authorList>
    </citation>
    <scope>NUCLEOTIDE SEQUENCE</scope>
    <source>
        <strain evidence="9 11">CBS 304.34</strain>
    </source>
</reference>
<evidence type="ECO:0000256" key="4">
    <source>
        <dbReference type="ARBA" id="ARBA00022840"/>
    </source>
</evidence>
<feature type="compositionally biased region" description="Polar residues" evidence="6">
    <location>
        <begin position="229"/>
        <end position="241"/>
    </location>
</feature>
<dbReference type="RefSeq" id="XP_033581062.1">
    <property type="nucleotide sequence ID" value="XM_033727122.1"/>
</dbReference>
<feature type="region of interest" description="Disordered" evidence="6">
    <location>
        <begin position="1"/>
        <end position="20"/>
    </location>
</feature>
<dbReference type="SUPFAM" id="SSF56112">
    <property type="entry name" value="Protein kinase-like (PK-like)"/>
    <property type="match status" value="1"/>
</dbReference>
<keyword evidence="7" id="KW-1133">Transmembrane helix</keyword>
<feature type="transmembrane region" description="Helical" evidence="7">
    <location>
        <begin position="179"/>
        <end position="201"/>
    </location>
</feature>
<dbReference type="InterPro" id="IPR011009">
    <property type="entry name" value="Kinase-like_dom_sf"/>
</dbReference>
<dbReference type="GO" id="GO:0110031">
    <property type="term" value="P:negative regulation of G2/MI transition of meiotic cell cycle"/>
    <property type="evidence" value="ECO:0007669"/>
    <property type="project" value="TreeGrafter"/>
</dbReference>
<name>A0A6A6YZZ2_9PEZI</name>
<dbReference type="GeneID" id="54468015"/>